<sequence length="222" mass="26284">MIREATFEFLRNLEENNNREWFNENRAFYEEAKSNFTDFSDILLTKLKGIEPDFANTQIKDCIFRINRDVRFSKNKAPYKNNLSVAFGPGGRHSGRIDYYFQLQNNETFIGAGMWQPSPGNLAKFRQELDYNPEILKGIIEDPKFKSTFPTVHGEKLKRPPKNYTEDHPEIELLKCKELFFIRNYQNSEIIKSGFADVLFEHMKVIKPYIHYLNDLFFLEND</sequence>
<keyword evidence="2" id="KW-1185">Reference proteome</keyword>
<dbReference type="InterPro" id="IPR015996">
    <property type="entry name" value="UCP028451"/>
</dbReference>
<dbReference type="PANTHER" id="PTHR36452">
    <property type="entry name" value="CHROMOSOME 12, WHOLE GENOME SHOTGUN SEQUENCE"/>
    <property type="match status" value="1"/>
</dbReference>
<dbReference type="InterPro" id="IPR012808">
    <property type="entry name" value="CHP02453"/>
</dbReference>
<dbReference type="AlphaFoldDB" id="A0AAE3KU53"/>
<dbReference type="NCBIfam" id="TIGR02453">
    <property type="entry name" value="TIGR02453 family protein"/>
    <property type="match status" value="1"/>
</dbReference>
<gene>
    <name evidence="1" type="ORF">EGI31_19965</name>
</gene>
<protein>
    <submittedName>
        <fullName evidence="1">DUF2461 domain-containing protein</fullName>
    </submittedName>
</protein>
<dbReference type="Proteomes" id="UP001204144">
    <property type="component" value="Unassembled WGS sequence"/>
</dbReference>
<dbReference type="EMBL" id="RJUF01000181">
    <property type="protein sequence ID" value="MCP9765217.1"/>
    <property type="molecule type" value="Genomic_DNA"/>
</dbReference>
<dbReference type="PIRSF" id="PIRSF028451">
    <property type="entry name" value="UCP028451"/>
    <property type="match status" value="1"/>
</dbReference>
<dbReference type="Pfam" id="PF09365">
    <property type="entry name" value="DUF2461"/>
    <property type="match status" value="1"/>
</dbReference>
<evidence type="ECO:0000313" key="2">
    <source>
        <dbReference type="Proteomes" id="UP001204144"/>
    </source>
</evidence>
<proteinExistence type="predicted"/>
<name>A0AAE3KU53_9BACT</name>
<comment type="caution">
    <text evidence="1">The sequence shown here is derived from an EMBL/GenBank/DDBJ whole genome shotgun (WGS) entry which is preliminary data.</text>
</comment>
<evidence type="ECO:0000313" key="1">
    <source>
        <dbReference type="EMBL" id="MCP9765217.1"/>
    </source>
</evidence>
<dbReference type="PANTHER" id="PTHR36452:SF1">
    <property type="entry name" value="DUF2461 DOMAIN-CONTAINING PROTEIN"/>
    <property type="match status" value="1"/>
</dbReference>
<dbReference type="RefSeq" id="WP_255038908.1">
    <property type="nucleotide sequence ID" value="NZ_RJUF01000181.1"/>
</dbReference>
<reference evidence="1 2" key="1">
    <citation type="submission" date="2018-11" db="EMBL/GenBank/DDBJ databases">
        <title>Novel bacteria species description.</title>
        <authorList>
            <person name="Han J.-H."/>
        </authorList>
    </citation>
    <scope>NUCLEOTIDE SEQUENCE [LARGE SCALE GENOMIC DNA]</scope>
    <source>
        <strain evidence="1 2">KCTC23259</strain>
    </source>
</reference>
<organism evidence="1 2">
    <name type="scientific">Lacihabitans soyangensis</name>
    <dbReference type="NCBI Taxonomy" id="869394"/>
    <lineage>
        <taxon>Bacteria</taxon>
        <taxon>Pseudomonadati</taxon>
        <taxon>Bacteroidota</taxon>
        <taxon>Cytophagia</taxon>
        <taxon>Cytophagales</taxon>
        <taxon>Leadbetterellaceae</taxon>
        <taxon>Lacihabitans</taxon>
    </lineage>
</organism>
<accession>A0AAE3KU53</accession>